<gene>
    <name evidence="8" type="ORF">SCODWIG_00591</name>
</gene>
<dbReference type="EC" id="5.2.1.8" evidence="2"/>
<keyword evidence="4" id="KW-0413">Isomerase</keyword>
<feature type="domain" description="PPIase cyclophilin-type" evidence="7">
    <location>
        <begin position="46"/>
        <end position="216"/>
    </location>
</feature>
<evidence type="ECO:0000256" key="5">
    <source>
        <dbReference type="SAM" id="Phobius"/>
    </source>
</evidence>
<reference evidence="9" key="1">
    <citation type="submission" date="2018-06" db="EMBL/GenBank/DDBJ databases">
        <authorList>
            <person name="Guldener U."/>
        </authorList>
    </citation>
    <scope>NUCLEOTIDE SEQUENCE [LARGE SCALE GENOMIC DNA]</scope>
    <source>
        <strain evidence="9">UTAD17</strain>
    </source>
</reference>
<evidence type="ECO:0000313" key="9">
    <source>
        <dbReference type="Proteomes" id="UP000262825"/>
    </source>
</evidence>
<dbReference type="PRINTS" id="PR00153">
    <property type="entry name" value="CSAPPISMRASE"/>
</dbReference>
<accession>A0A376B3Y4</accession>
<dbReference type="OrthoDB" id="193499at2759"/>
<dbReference type="SUPFAM" id="SSF50891">
    <property type="entry name" value="Cyclophilin-like"/>
    <property type="match status" value="1"/>
</dbReference>
<dbReference type="PANTHER" id="PTHR11071">
    <property type="entry name" value="PEPTIDYL-PROLYL CIS-TRANS ISOMERASE"/>
    <property type="match status" value="1"/>
</dbReference>
<dbReference type="GO" id="GO:0000324">
    <property type="term" value="C:fungal-type vacuole"/>
    <property type="evidence" value="ECO:0007669"/>
    <property type="project" value="TreeGrafter"/>
</dbReference>
<comment type="catalytic activity">
    <reaction evidence="1">
        <text>[protein]-peptidylproline (omega=180) = [protein]-peptidylproline (omega=0)</text>
        <dbReference type="Rhea" id="RHEA:16237"/>
        <dbReference type="Rhea" id="RHEA-COMP:10747"/>
        <dbReference type="Rhea" id="RHEA-COMP:10748"/>
        <dbReference type="ChEBI" id="CHEBI:83833"/>
        <dbReference type="ChEBI" id="CHEBI:83834"/>
        <dbReference type="EC" id="5.2.1.8"/>
    </reaction>
</comment>
<sequence>MLINLLLTSVLFLFNITLRSVLAVPTSQVYELNPPVTDRVFFFIEYYDVDLKQYTTTEIDIELYGTLAPKTVANFVALSKGVRALMPNEKDEAKAFEVGYKNTVFHRIIKDFVIQGGNVLPHIGPFSIYGMKFDDETFHLKHDRPGRLAMANSGPNTNAGQFYFAMKPLPDLDGKHVVFGQVTRGLDILLDKVQFLETENVDEMELKKVKIVNCKVDSLKIENKDFMQNKYMERVQKFRDGKDIKGNSVHFDPYNEGSLRSYNDLHTEKIIKANNNHHNGLSVSGTGNSNIGNIFSKLLGISILVSLGYYLYSKKNNKVVSLRHD</sequence>
<dbReference type="InterPro" id="IPR002130">
    <property type="entry name" value="Cyclophilin-type_PPIase_dom"/>
</dbReference>
<dbReference type="PROSITE" id="PS50072">
    <property type="entry name" value="CSA_PPIASE_2"/>
    <property type="match status" value="1"/>
</dbReference>
<organism evidence="8 9">
    <name type="scientific">Saccharomycodes ludwigii</name>
    <dbReference type="NCBI Taxonomy" id="36035"/>
    <lineage>
        <taxon>Eukaryota</taxon>
        <taxon>Fungi</taxon>
        <taxon>Dikarya</taxon>
        <taxon>Ascomycota</taxon>
        <taxon>Saccharomycotina</taxon>
        <taxon>Saccharomycetes</taxon>
        <taxon>Saccharomycodales</taxon>
        <taxon>Saccharomycodaceae</taxon>
        <taxon>Saccharomycodes</taxon>
    </lineage>
</organism>
<name>A0A376B3Y4_9ASCO</name>
<dbReference type="PANTHER" id="PTHR11071:SF568">
    <property type="entry name" value="PEPTIDYL-PROLYL CIS-TRANS ISOMERASE CPR4-RELATED"/>
    <property type="match status" value="1"/>
</dbReference>
<keyword evidence="5" id="KW-0812">Transmembrane</keyword>
<dbReference type="InterPro" id="IPR029000">
    <property type="entry name" value="Cyclophilin-like_dom_sf"/>
</dbReference>
<protein>
    <recommendedName>
        <fullName evidence="2">peptidylprolyl isomerase</fullName>
        <ecNumber evidence="2">5.2.1.8</ecNumber>
    </recommendedName>
</protein>
<proteinExistence type="predicted"/>
<evidence type="ECO:0000256" key="1">
    <source>
        <dbReference type="ARBA" id="ARBA00000971"/>
    </source>
</evidence>
<dbReference type="EMBL" id="UFAJ01000053">
    <property type="protein sequence ID" value="SSD58830.1"/>
    <property type="molecule type" value="Genomic_DNA"/>
</dbReference>
<keyword evidence="3" id="KW-0697">Rotamase</keyword>
<evidence type="ECO:0000259" key="7">
    <source>
        <dbReference type="PROSITE" id="PS50072"/>
    </source>
</evidence>
<feature type="chain" id="PRO_5016978105" description="peptidylprolyl isomerase" evidence="6">
    <location>
        <begin position="24"/>
        <end position="325"/>
    </location>
</feature>
<keyword evidence="5" id="KW-1133">Transmembrane helix</keyword>
<keyword evidence="6" id="KW-0732">Signal</keyword>
<evidence type="ECO:0000256" key="3">
    <source>
        <dbReference type="ARBA" id="ARBA00023110"/>
    </source>
</evidence>
<dbReference type="Proteomes" id="UP000262825">
    <property type="component" value="Unassembled WGS sequence"/>
</dbReference>
<evidence type="ECO:0000313" key="8">
    <source>
        <dbReference type="EMBL" id="SSD58830.1"/>
    </source>
</evidence>
<dbReference type="InterPro" id="IPR020892">
    <property type="entry name" value="Cyclophilin-type_PPIase_CS"/>
</dbReference>
<dbReference type="PROSITE" id="PS00170">
    <property type="entry name" value="CSA_PPIASE_1"/>
    <property type="match status" value="1"/>
</dbReference>
<evidence type="ECO:0000256" key="2">
    <source>
        <dbReference type="ARBA" id="ARBA00013194"/>
    </source>
</evidence>
<feature type="signal peptide" evidence="6">
    <location>
        <begin position="1"/>
        <end position="23"/>
    </location>
</feature>
<keyword evidence="9" id="KW-1185">Reference proteome</keyword>
<dbReference type="GO" id="GO:0003755">
    <property type="term" value="F:peptidyl-prolyl cis-trans isomerase activity"/>
    <property type="evidence" value="ECO:0007669"/>
    <property type="project" value="UniProtKB-KW"/>
</dbReference>
<dbReference type="VEuPathDB" id="FungiDB:SCODWIG_00591"/>
<dbReference type="Pfam" id="PF00160">
    <property type="entry name" value="Pro_isomerase"/>
    <property type="match status" value="1"/>
</dbReference>
<dbReference type="AlphaFoldDB" id="A0A376B3Y4"/>
<dbReference type="GO" id="GO:0006457">
    <property type="term" value="P:protein folding"/>
    <property type="evidence" value="ECO:0007669"/>
    <property type="project" value="InterPro"/>
</dbReference>
<dbReference type="GO" id="GO:0016018">
    <property type="term" value="F:cyclosporin A binding"/>
    <property type="evidence" value="ECO:0007669"/>
    <property type="project" value="TreeGrafter"/>
</dbReference>
<evidence type="ECO:0000256" key="6">
    <source>
        <dbReference type="SAM" id="SignalP"/>
    </source>
</evidence>
<evidence type="ECO:0000256" key="4">
    <source>
        <dbReference type="ARBA" id="ARBA00023235"/>
    </source>
</evidence>
<dbReference type="Gene3D" id="2.40.100.10">
    <property type="entry name" value="Cyclophilin-like"/>
    <property type="match status" value="1"/>
</dbReference>
<dbReference type="GO" id="GO:0005783">
    <property type="term" value="C:endoplasmic reticulum"/>
    <property type="evidence" value="ECO:0007669"/>
    <property type="project" value="TreeGrafter"/>
</dbReference>
<keyword evidence="5" id="KW-0472">Membrane</keyword>
<feature type="transmembrane region" description="Helical" evidence="5">
    <location>
        <begin position="294"/>
        <end position="312"/>
    </location>
</feature>